<feature type="region of interest" description="Disordered" evidence="5">
    <location>
        <begin position="382"/>
        <end position="409"/>
    </location>
</feature>
<dbReference type="InterPro" id="IPR000571">
    <property type="entry name" value="Znf_CCCH"/>
</dbReference>
<dbReference type="InterPro" id="IPR003034">
    <property type="entry name" value="SAP_dom"/>
</dbReference>
<keyword evidence="3 4" id="KW-0862">Zinc</keyword>
<dbReference type="Gene3D" id="1.10.720.30">
    <property type="entry name" value="SAP domain"/>
    <property type="match status" value="1"/>
</dbReference>
<dbReference type="InterPro" id="IPR036855">
    <property type="entry name" value="Znf_CCCH_sf"/>
</dbReference>
<dbReference type="InterPro" id="IPR041367">
    <property type="entry name" value="Znf-CCCH_4"/>
</dbReference>
<sequence length="499" mass="57670">MATYKQRNPQDEQEDEGYSTESGGSDLDCDSDTDPSWSVFEETRSNLSRLSVKKKSKPSVAKDFGLGFDKDREEKETKLTEVDEKSYEEVEKIIQAGNLEKLKVEQCKVYLRKNKLRLTGKKDILVQRIKEHQEILSGGGEKKYPISSFVLDCKGDACKGDIVMFVQNVYEKYNIASRSAIGPPIGTRMVAGQIVHESYGAAKQQHTFTIEVLWSKGENPLPPLHPLLVKGRNVYRMKTLRQRWEDEGERRRILLEKHSRGSLARSNRETRIQEKEKRKMLRVERALKKEETNKRHSQLNPRTSLNDGLSKMDQRQPLKCVDSYRPMRSPRRQGCEQPKLLHPIRGENDYLGQVPVNSVGYSLNDGLSKMDQRQPLRCVDRYRPMGSPRRQGYEQPKLHASRGENDYRGQVPVNSVGYSVGQVPVNSVGYSVGQVPNFWREPLRSIHNSSPIRSPHRQGYQQIQPCRYFAQGRCYYGHNCKFMHELRDEREQRREGWGL</sequence>
<dbReference type="Proteomes" id="UP001162972">
    <property type="component" value="Chromosome 3"/>
</dbReference>
<dbReference type="SUPFAM" id="SSF68906">
    <property type="entry name" value="SAP domain"/>
    <property type="match status" value="1"/>
</dbReference>
<accession>A0AAD6P4J3</accession>
<evidence type="ECO:0000313" key="7">
    <source>
        <dbReference type="EMBL" id="KAJ6415798.1"/>
    </source>
</evidence>
<keyword evidence="8" id="KW-1185">Reference proteome</keyword>
<feature type="region of interest" description="Disordered" evidence="5">
    <location>
        <begin position="289"/>
        <end position="315"/>
    </location>
</feature>
<feature type="domain" description="C3H1-type" evidence="6">
    <location>
        <begin position="460"/>
        <end position="487"/>
    </location>
</feature>
<feature type="region of interest" description="Disordered" evidence="5">
    <location>
        <begin position="1"/>
        <end position="38"/>
    </location>
</feature>
<reference evidence="7 8" key="1">
    <citation type="journal article" date="2023" name="Int. J. Mol. Sci.">
        <title>De Novo Assembly and Annotation of 11 Diverse Shrub Willow (Salix) Genomes Reveals Novel Gene Organization in Sex-Linked Regions.</title>
        <authorList>
            <person name="Hyden B."/>
            <person name="Feng K."/>
            <person name="Yates T.B."/>
            <person name="Jawdy S."/>
            <person name="Cereghino C."/>
            <person name="Smart L.B."/>
            <person name="Muchero W."/>
        </authorList>
    </citation>
    <scope>NUCLEOTIDE SEQUENCE [LARGE SCALE GENOMIC DNA]</scope>
    <source>
        <tissue evidence="7">Shoot tip</tissue>
    </source>
</reference>
<feature type="zinc finger region" description="C3H1-type" evidence="4">
    <location>
        <begin position="460"/>
        <end position="487"/>
    </location>
</feature>
<evidence type="ECO:0000313" key="8">
    <source>
        <dbReference type="Proteomes" id="UP001162972"/>
    </source>
</evidence>
<evidence type="ECO:0000256" key="1">
    <source>
        <dbReference type="ARBA" id="ARBA00022723"/>
    </source>
</evidence>
<dbReference type="AlphaFoldDB" id="A0AAD6P4J3"/>
<organism evidence="7 8">
    <name type="scientific">Salix udensis</name>
    <dbReference type="NCBI Taxonomy" id="889485"/>
    <lineage>
        <taxon>Eukaryota</taxon>
        <taxon>Viridiplantae</taxon>
        <taxon>Streptophyta</taxon>
        <taxon>Embryophyta</taxon>
        <taxon>Tracheophyta</taxon>
        <taxon>Spermatophyta</taxon>
        <taxon>Magnoliopsida</taxon>
        <taxon>eudicotyledons</taxon>
        <taxon>Gunneridae</taxon>
        <taxon>Pentapetalae</taxon>
        <taxon>rosids</taxon>
        <taxon>fabids</taxon>
        <taxon>Malpighiales</taxon>
        <taxon>Salicaceae</taxon>
        <taxon>Saliceae</taxon>
        <taxon>Salix</taxon>
    </lineage>
</organism>
<evidence type="ECO:0000256" key="5">
    <source>
        <dbReference type="SAM" id="MobiDB-lite"/>
    </source>
</evidence>
<evidence type="ECO:0000256" key="3">
    <source>
        <dbReference type="ARBA" id="ARBA00022833"/>
    </source>
</evidence>
<evidence type="ECO:0000256" key="4">
    <source>
        <dbReference type="PROSITE-ProRule" id="PRU00723"/>
    </source>
</evidence>
<dbReference type="GO" id="GO:0008270">
    <property type="term" value="F:zinc ion binding"/>
    <property type="evidence" value="ECO:0007669"/>
    <property type="project" value="UniProtKB-KW"/>
</dbReference>
<dbReference type="Gene3D" id="4.10.1000.10">
    <property type="entry name" value="Zinc finger, CCCH-type"/>
    <property type="match status" value="1"/>
</dbReference>
<dbReference type="InterPro" id="IPR056116">
    <property type="entry name" value="DUF7699"/>
</dbReference>
<dbReference type="PANTHER" id="PTHR35323:SF5">
    <property type="entry name" value="ZINC FINGER CCCH DOMAIN-CONTAINING PROTEIN 62"/>
    <property type="match status" value="1"/>
</dbReference>
<dbReference type="Pfam" id="PF02037">
    <property type="entry name" value="SAP"/>
    <property type="match status" value="1"/>
</dbReference>
<protein>
    <recommendedName>
        <fullName evidence="6">C3H1-type domain-containing protein</fullName>
    </recommendedName>
</protein>
<feature type="compositionally biased region" description="Polar residues" evidence="5">
    <location>
        <begin position="298"/>
        <end position="307"/>
    </location>
</feature>
<proteinExistence type="predicted"/>
<evidence type="ECO:0000256" key="2">
    <source>
        <dbReference type="ARBA" id="ARBA00022771"/>
    </source>
</evidence>
<dbReference type="Pfam" id="PF24766">
    <property type="entry name" value="DUF7699"/>
    <property type="match status" value="1"/>
</dbReference>
<dbReference type="PROSITE" id="PS50103">
    <property type="entry name" value="ZF_C3H1"/>
    <property type="match status" value="1"/>
</dbReference>
<keyword evidence="1 4" id="KW-0479">Metal-binding</keyword>
<comment type="caution">
    <text evidence="7">The sequence shown here is derived from an EMBL/GenBank/DDBJ whole genome shotgun (WGS) entry which is preliminary data.</text>
</comment>
<dbReference type="SUPFAM" id="SSF90229">
    <property type="entry name" value="CCCH zinc finger"/>
    <property type="match status" value="1"/>
</dbReference>
<gene>
    <name evidence="7" type="ORF">OIU84_004570</name>
</gene>
<dbReference type="Pfam" id="PF18044">
    <property type="entry name" value="zf-CCCH_4"/>
    <property type="match status" value="1"/>
</dbReference>
<dbReference type="InterPro" id="IPR036361">
    <property type="entry name" value="SAP_dom_sf"/>
</dbReference>
<dbReference type="PANTHER" id="PTHR35323">
    <property type="entry name" value="SAP DOMAIN-CONTAINING PROTEIN"/>
    <property type="match status" value="1"/>
</dbReference>
<keyword evidence="2 4" id="KW-0863">Zinc-finger</keyword>
<evidence type="ECO:0000259" key="6">
    <source>
        <dbReference type="PROSITE" id="PS50103"/>
    </source>
</evidence>
<dbReference type="EMBL" id="JAPFFJ010000012">
    <property type="protein sequence ID" value="KAJ6415798.1"/>
    <property type="molecule type" value="Genomic_DNA"/>
</dbReference>
<name>A0AAD6P4J3_9ROSI</name>